<dbReference type="EMBL" id="SLUP01000006">
    <property type="protein sequence ID" value="TCL65088.1"/>
    <property type="molecule type" value="Genomic_DNA"/>
</dbReference>
<accession>A0A4R1RGE7</accession>
<sequence>MKAASIVEIKKELSHKSSEELAELCLRLSRFKKENKELLTYLLFESHNEEDYIESVKSYIDTQFEQINTASYFYIRKSARKILTNTKKIHSVLTNQRN</sequence>
<dbReference type="Proteomes" id="UP000295455">
    <property type="component" value="Unassembled WGS sequence"/>
</dbReference>
<dbReference type="AlphaFoldDB" id="A0A4R1RGE7"/>
<comment type="caution">
    <text evidence="1">The sequence shown here is derived from an EMBL/GenBank/DDBJ whole genome shotgun (WGS) entry which is preliminary data.</text>
</comment>
<evidence type="ECO:0000313" key="1">
    <source>
        <dbReference type="EMBL" id="TCL65088.1"/>
    </source>
</evidence>
<evidence type="ECO:0000313" key="2">
    <source>
        <dbReference type="Proteomes" id="UP000295455"/>
    </source>
</evidence>
<proteinExistence type="predicted"/>
<name>A0A4R1RGE7_9FLAO</name>
<protein>
    <submittedName>
        <fullName evidence="1">Uncharacterized protein</fullName>
    </submittedName>
</protein>
<reference evidence="1 2" key="1">
    <citation type="submission" date="2019-03" db="EMBL/GenBank/DDBJ databases">
        <title>Genomic Encyclopedia of Type Strains, Phase IV (KMG-IV): sequencing the most valuable type-strain genomes for metagenomic binning, comparative biology and taxonomic classification.</title>
        <authorList>
            <person name="Goeker M."/>
        </authorList>
    </citation>
    <scope>NUCLEOTIDE SEQUENCE [LARGE SCALE GENOMIC DNA]</scope>
    <source>
        <strain evidence="1 2">DSM 18792</strain>
    </source>
</reference>
<keyword evidence="2" id="KW-1185">Reference proteome</keyword>
<organism evidence="1 2">
    <name type="scientific">Mariniflexile fucanivorans</name>
    <dbReference type="NCBI Taxonomy" id="264023"/>
    <lineage>
        <taxon>Bacteria</taxon>
        <taxon>Pseudomonadati</taxon>
        <taxon>Bacteroidota</taxon>
        <taxon>Flavobacteriia</taxon>
        <taxon>Flavobacteriales</taxon>
        <taxon>Flavobacteriaceae</taxon>
        <taxon>Mariniflexile</taxon>
    </lineage>
</organism>
<gene>
    <name evidence="1" type="ORF">EV196_106281</name>
</gene>